<feature type="region of interest" description="Disordered" evidence="20">
    <location>
        <begin position="24"/>
        <end position="148"/>
    </location>
</feature>
<dbReference type="InterPro" id="IPR041677">
    <property type="entry name" value="DNA2/NAM7_AAA_11"/>
</dbReference>
<feature type="domain" description="DNA2/NAM7 helicase helicase" evidence="22">
    <location>
        <begin position="983"/>
        <end position="1046"/>
    </location>
</feature>
<evidence type="ECO:0000256" key="7">
    <source>
        <dbReference type="ARBA" id="ARBA00022741"/>
    </source>
</evidence>
<dbReference type="FunFam" id="3.40.50.300:FF:001170">
    <property type="entry name" value="DNA replication helicase Dna2"/>
    <property type="match status" value="1"/>
</dbReference>
<evidence type="ECO:0000256" key="17">
    <source>
        <dbReference type="ARBA" id="ARBA00023268"/>
    </source>
</evidence>
<evidence type="ECO:0000256" key="10">
    <source>
        <dbReference type="ARBA" id="ARBA00022806"/>
    </source>
</evidence>
<dbReference type="GO" id="GO:0005694">
    <property type="term" value="C:chromosome"/>
    <property type="evidence" value="ECO:0007669"/>
    <property type="project" value="UniProtKB-SubCell"/>
</dbReference>
<proteinExistence type="inferred from homology"/>
<dbReference type="InterPro" id="IPR011604">
    <property type="entry name" value="PDDEXK-like_dom_sf"/>
</dbReference>
<comment type="catalytic activity">
    <reaction evidence="18 19">
        <text>ATP + H2O = ADP + phosphate + H(+)</text>
        <dbReference type="Rhea" id="RHEA:13065"/>
        <dbReference type="ChEBI" id="CHEBI:15377"/>
        <dbReference type="ChEBI" id="CHEBI:15378"/>
        <dbReference type="ChEBI" id="CHEBI:30616"/>
        <dbReference type="ChEBI" id="CHEBI:43474"/>
        <dbReference type="ChEBI" id="CHEBI:456216"/>
        <dbReference type="EC" id="3.6.4.12"/>
    </reaction>
</comment>
<evidence type="ECO:0000256" key="8">
    <source>
        <dbReference type="ARBA" id="ARBA00022763"/>
    </source>
</evidence>
<keyword evidence="19" id="KW-0158">Chromosome</keyword>
<dbReference type="GO" id="GO:0006281">
    <property type="term" value="P:DNA repair"/>
    <property type="evidence" value="ECO:0007669"/>
    <property type="project" value="UniProtKB-KW"/>
</dbReference>
<dbReference type="Pfam" id="PF13087">
    <property type="entry name" value="AAA_12"/>
    <property type="match status" value="1"/>
</dbReference>
<reference evidence="24" key="1">
    <citation type="submission" date="2014-08" db="EMBL/GenBank/DDBJ databases">
        <authorList>
            <person name="Sharma Rahul"/>
            <person name="Thines Marco"/>
        </authorList>
    </citation>
    <scope>NUCLEOTIDE SEQUENCE</scope>
</reference>
<feature type="compositionally biased region" description="Basic and acidic residues" evidence="20">
    <location>
        <begin position="1363"/>
        <end position="1372"/>
    </location>
</feature>
<evidence type="ECO:0000256" key="9">
    <source>
        <dbReference type="ARBA" id="ARBA00022801"/>
    </source>
</evidence>
<evidence type="ECO:0000256" key="15">
    <source>
        <dbReference type="ARBA" id="ARBA00023204"/>
    </source>
</evidence>
<keyword evidence="4 19" id="KW-0235">DNA replication</keyword>
<accession>A0A0F7SFE9</accession>
<feature type="compositionally biased region" description="Low complexity" evidence="20">
    <location>
        <begin position="1383"/>
        <end position="1393"/>
    </location>
</feature>
<dbReference type="Pfam" id="PF08696">
    <property type="entry name" value="Dna2"/>
    <property type="match status" value="1"/>
</dbReference>
<evidence type="ECO:0000256" key="4">
    <source>
        <dbReference type="ARBA" id="ARBA00022705"/>
    </source>
</evidence>
<evidence type="ECO:0000256" key="5">
    <source>
        <dbReference type="ARBA" id="ARBA00022722"/>
    </source>
</evidence>
<comment type="cofactor">
    <cofactor evidence="1">
        <name>[4Fe-4S] cluster</name>
        <dbReference type="ChEBI" id="CHEBI:49883"/>
    </cofactor>
</comment>
<feature type="compositionally biased region" description="Low complexity" evidence="20">
    <location>
        <begin position="165"/>
        <end position="174"/>
    </location>
</feature>
<dbReference type="SUPFAM" id="SSF52540">
    <property type="entry name" value="P-loop containing nucleoside triphosphate hydrolases"/>
    <property type="match status" value="1"/>
</dbReference>
<keyword evidence="8 19" id="KW-0227">DNA damage</keyword>
<dbReference type="GO" id="GO:0046872">
    <property type="term" value="F:metal ion binding"/>
    <property type="evidence" value="ECO:0007669"/>
    <property type="project" value="UniProtKB-UniRule"/>
</dbReference>
<dbReference type="PANTHER" id="PTHR10887:SF433">
    <property type="entry name" value="DNA REPLICATION ATP-DEPENDENT HELICASE_NUCLEASE DNA2"/>
    <property type="match status" value="1"/>
</dbReference>
<feature type="compositionally biased region" description="Low complexity" evidence="20">
    <location>
        <begin position="26"/>
        <end position="36"/>
    </location>
</feature>
<dbReference type="GO" id="GO:0016887">
    <property type="term" value="F:ATP hydrolysis activity"/>
    <property type="evidence" value="ECO:0007669"/>
    <property type="project" value="RHEA"/>
</dbReference>
<feature type="compositionally biased region" description="Polar residues" evidence="20">
    <location>
        <begin position="67"/>
        <end position="96"/>
    </location>
</feature>
<comment type="similarity">
    <text evidence="2 19">Belongs to the DNA2/NAM7 helicase family.</text>
</comment>
<keyword evidence="17 19" id="KW-0511">Multifunctional enzyme</keyword>
<dbReference type="GO" id="GO:0005524">
    <property type="term" value="F:ATP binding"/>
    <property type="evidence" value="ECO:0007669"/>
    <property type="project" value="UniProtKB-UniRule"/>
</dbReference>
<evidence type="ECO:0000256" key="16">
    <source>
        <dbReference type="ARBA" id="ARBA00023242"/>
    </source>
</evidence>
<evidence type="ECO:0000256" key="19">
    <source>
        <dbReference type="RuleBase" id="RU367041"/>
    </source>
</evidence>
<keyword evidence="10 19" id="KW-0347">Helicase</keyword>
<dbReference type="GO" id="GO:0005737">
    <property type="term" value="C:cytoplasm"/>
    <property type="evidence" value="ECO:0007669"/>
    <property type="project" value="TreeGrafter"/>
</dbReference>
<comment type="subcellular location">
    <subcellularLocation>
        <location evidence="19">Nucleus</location>
    </subcellularLocation>
    <subcellularLocation>
        <location evidence="19">Chromosome</location>
    </subcellularLocation>
</comment>
<keyword evidence="5 19" id="KW-0540">Nuclease</keyword>
<feature type="compositionally biased region" description="Low complexity" evidence="20">
    <location>
        <begin position="103"/>
        <end position="121"/>
    </location>
</feature>
<organism evidence="24">
    <name type="scientific">Phaffia rhodozyma</name>
    <name type="common">Yeast</name>
    <name type="synonym">Xanthophyllomyces dendrorhous</name>
    <dbReference type="NCBI Taxonomy" id="264483"/>
    <lineage>
        <taxon>Eukaryota</taxon>
        <taxon>Fungi</taxon>
        <taxon>Dikarya</taxon>
        <taxon>Basidiomycota</taxon>
        <taxon>Agaricomycotina</taxon>
        <taxon>Tremellomycetes</taxon>
        <taxon>Cystofilobasidiales</taxon>
        <taxon>Mrakiaceae</taxon>
        <taxon>Phaffia</taxon>
    </lineage>
</organism>
<evidence type="ECO:0000256" key="20">
    <source>
        <dbReference type="SAM" id="MobiDB-lite"/>
    </source>
</evidence>
<feature type="domain" description="DNA2/NAM7 helicase-like C-terminal" evidence="23">
    <location>
        <begin position="1055"/>
        <end position="1289"/>
    </location>
</feature>
<evidence type="ECO:0000256" key="2">
    <source>
        <dbReference type="ARBA" id="ARBA00007913"/>
    </source>
</evidence>
<keyword evidence="15 19" id="KW-0234">DNA repair</keyword>
<dbReference type="GO" id="GO:0033567">
    <property type="term" value="P:DNA replication, Okazaki fragment processing"/>
    <property type="evidence" value="ECO:0007669"/>
    <property type="project" value="UniProtKB-UniRule"/>
</dbReference>
<feature type="region of interest" description="Disordered" evidence="20">
    <location>
        <begin position="1363"/>
        <end position="1395"/>
    </location>
</feature>
<dbReference type="Gene3D" id="3.90.320.10">
    <property type="match status" value="1"/>
</dbReference>
<feature type="region of interest" description="Disordered" evidence="20">
    <location>
        <begin position="162"/>
        <end position="201"/>
    </location>
</feature>
<dbReference type="CDD" id="cd18041">
    <property type="entry name" value="DEXXQc_DNA2"/>
    <property type="match status" value="1"/>
</dbReference>
<dbReference type="PANTHER" id="PTHR10887">
    <property type="entry name" value="DNA2/NAM7 HELICASE FAMILY"/>
    <property type="match status" value="1"/>
</dbReference>
<dbReference type="GO" id="GO:0003677">
    <property type="term" value="F:DNA binding"/>
    <property type="evidence" value="ECO:0007669"/>
    <property type="project" value="UniProtKB-UniRule"/>
</dbReference>
<keyword evidence="12 19" id="KW-0408">Iron</keyword>
<dbReference type="GO" id="GO:0005634">
    <property type="term" value="C:nucleus"/>
    <property type="evidence" value="ECO:0007669"/>
    <property type="project" value="UniProtKB-SubCell"/>
</dbReference>
<keyword evidence="11 19" id="KW-0067">ATP-binding</keyword>
<keyword evidence="6 19" id="KW-0479">Metal-binding</keyword>
<evidence type="ECO:0000256" key="11">
    <source>
        <dbReference type="ARBA" id="ARBA00022840"/>
    </source>
</evidence>
<feature type="domain" description="DNA2/NAM7 helicase helicase" evidence="22">
    <location>
        <begin position="879"/>
        <end position="968"/>
    </location>
</feature>
<dbReference type="GO" id="GO:0051539">
    <property type="term" value="F:4 iron, 4 sulfur cluster binding"/>
    <property type="evidence" value="ECO:0007669"/>
    <property type="project" value="UniProtKB-UniRule"/>
</dbReference>
<dbReference type="EMBL" id="LN483116">
    <property type="protein sequence ID" value="CDZ96213.1"/>
    <property type="molecule type" value="Genomic_DNA"/>
</dbReference>
<name>A0A0F7SFE9_PHARH</name>
<dbReference type="GO" id="GO:0017108">
    <property type="term" value="F:5'-flap endonuclease activity"/>
    <property type="evidence" value="ECO:0007669"/>
    <property type="project" value="UniProtKB-UniRule"/>
</dbReference>
<evidence type="ECO:0000313" key="24">
    <source>
        <dbReference type="EMBL" id="CDZ96213.1"/>
    </source>
</evidence>
<evidence type="ECO:0000259" key="21">
    <source>
        <dbReference type="Pfam" id="PF08696"/>
    </source>
</evidence>
<dbReference type="EC" id="3.6.4.12" evidence="19"/>
<dbReference type="Gene3D" id="3.40.50.300">
    <property type="entry name" value="P-loop containing nucleotide triphosphate hydrolases"/>
    <property type="match status" value="2"/>
</dbReference>
<dbReference type="InterPro" id="IPR045055">
    <property type="entry name" value="DNA2/NAM7-like"/>
</dbReference>
<evidence type="ECO:0000256" key="6">
    <source>
        <dbReference type="ARBA" id="ARBA00022723"/>
    </source>
</evidence>
<evidence type="ECO:0000256" key="13">
    <source>
        <dbReference type="ARBA" id="ARBA00023014"/>
    </source>
</evidence>
<dbReference type="InterPro" id="IPR026851">
    <property type="entry name" value="Dna2/JHS1_DEXXQ-box"/>
</dbReference>
<keyword evidence="9 19" id="KW-0378">Hydrolase</keyword>
<feature type="domain" description="DNA replication factor Dna2 N-terminal" evidence="21">
    <location>
        <begin position="234"/>
        <end position="465"/>
    </location>
</feature>
<dbReference type="InterPro" id="IPR041679">
    <property type="entry name" value="DNA2/NAM7-like_C"/>
</dbReference>
<dbReference type="InterPro" id="IPR047187">
    <property type="entry name" value="SF1_C_Upf1"/>
</dbReference>
<dbReference type="InterPro" id="IPR027417">
    <property type="entry name" value="P-loop_NTPase"/>
</dbReference>
<dbReference type="GO" id="GO:0071932">
    <property type="term" value="P:replication fork reversal"/>
    <property type="evidence" value="ECO:0007669"/>
    <property type="project" value="TreeGrafter"/>
</dbReference>
<dbReference type="InterPro" id="IPR014808">
    <property type="entry name" value="DNA_replication_fac_Dna2_N"/>
</dbReference>
<evidence type="ECO:0000256" key="3">
    <source>
        <dbReference type="ARBA" id="ARBA00022485"/>
    </source>
</evidence>
<dbReference type="GO" id="GO:0017116">
    <property type="term" value="F:single-stranded DNA helicase activity"/>
    <property type="evidence" value="ECO:0007669"/>
    <property type="project" value="UniProtKB-UniRule"/>
</dbReference>
<evidence type="ECO:0000256" key="1">
    <source>
        <dbReference type="ARBA" id="ARBA00001966"/>
    </source>
</evidence>
<dbReference type="EC" id="3.1.-.-" evidence="19"/>
<comment type="function">
    <text evidence="19">Key enzyme involved in DNA replication and DNA repair. Involved in Okazaki fragments processing by cleaving long flaps that escape FEN1: flaps that are longer than 27 nucleotides are coated by replication protein A complex (RPA), leading to recruit DNA2 which cleaves the flap until it is too short to bind RPA and becomes a substrate for FEN1. Also involved in 5'-end resection of DNA during double-strand break (DSB) repair by mediating the cleavage of 5'-ssDNA.</text>
</comment>
<feature type="compositionally biased region" description="Pro residues" evidence="20">
    <location>
        <begin position="189"/>
        <end position="198"/>
    </location>
</feature>
<sequence>MPKTAQEEAEFMQTLLSGLTEDDLFSESFSSPSNASIRTRQPVKQAVPKSSPSIRKASTGLRKTHSEGSNVPTPVKNTPASTRPTQSTSNILQNHPLSKPVVSRTLPGTTPRTLSTLTDTSVRPPHRGLRVSSKAEDPSIGSQLETSGGDYSSLLDGIQFDLGSDDWSSSPDNSPTRRTKDKPALINLNPPPTEPPPDWKPKRWVRCNVIEVRKCEGKDARGFSIKEVDVSIHQSEERLLLILREDFADLPICAREHVNVISSSLDFVEDDSVEVKPGLSTAELKKIIFASDFPENFLIYHPDLLIPNTTISSGLSCSRKSVLQRLTKTSSKTTKSLLYGNIQHTSLQSLFSTRPYPTRETFSPNNIRQAVEATLSDETMKGEIYRAGLSWDEVWYEVKEKAAVSISRLAEKFMVGIDAGCEPKDEAYLHNSKERLALTGLHDIEEDIRSPMWGLQGKIDVSIQATLLDTGLGSGSAGKKERTSQSWTMPFEIKTGRAVGVMEHRAQTMLYTLLMEDRYATPIPAGLLYYTQSDTIMKVPAARFELRSLIMARNIIASYFSKKRSRIVKKLPMELTSLASEEKVEIENVGTDLNKHDAAVISAAGKFEAAERFLPPHIEDSYSCKKCYQVDSCMLYRRAVENVLDVDSPVAEIYIDKTSHLTDNHTEFFKTWEQLISLEEQDVTRFQAELWTMTAVEREKKGRCFAGMRIESYTLEIGTNRTKVHRHNYTFIRHLSPTTPSLFGTNNPESSLLTGHLSVGDPVTVSIEPNLLSLSRGFILELSSSSIVVGLDHTLDVNVLLARTRRVKTVNSMTTEISKPTFRIDKDELATGMGRIRDNLAQLFYSDAPAQLRSLVVDLRSPLFDQSQAPLPQEIPSILNTDQTEALTKVLTARDYALVLGMPGTGKTTTIVEIIKALSKRGKSVLLTSYTHSAVDTILTKLIKTDVKILRLGNPDKVHPDISHLTLGAQRPADNLEEFERRLMSPQVIATTALTIDHPLFAQRTFDYCIVDEASQITLPVCLGPLRFARTFILVGDHFQLPPLVKNPSARLGGLETSLFRRLHEAHPTASVDLSYQYRMNKEIMSLSNELIYEGKLRCGSDMVEKQALNYPTWDKLEDMCARTEGEHWLKNILKPERKVVFIDTDNIPCRESRIGDLVQNTGEATLVQRVCMDYLDSIYCTKTTSPTFFLLQIVQGAVVAGLMPCQVAVITLYRQQIKLLQQKLEANINQGVEILTADKSQGRDKDCVIVSMVRSNEQGSVGELLRDWRRINVAFTRAKSKLIIIGSSSTLSCDTLLARFLQLMKNNGRIASLNPDTIDLSSSSDSIMIEPSIVTSTLQTEDEASEEAASIEKVRKWSSEVSSDHPIRTEDVEGEQGCLVGSSAEESSSKSLASKKMKIGRQALVKSRPLIRDILNDTIDVDE</sequence>
<dbReference type="Pfam" id="PF13086">
    <property type="entry name" value="AAA_11"/>
    <property type="match status" value="2"/>
</dbReference>
<dbReference type="CDD" id="cd18808">
    <property type="entry name" value="SF1_C_Upf1"/>
    <property type="match status" value="1"/>
</dbReference>
<evidence type="ECO:0000256" key="12">
    <source>
        <dbReference type="ARBA" id="ARBA00023004"/>
    </source>
</evidence>
<evidence type="ECO:0000259" key="23">
    <source>
        <dbReference type="Pfam" id="PF13087"/>
    </source>
</evidence>
<evidence type="ECO:0000256" key="18">
    <source>
        <dbReference type="ARBA" id="ARBA00047995"/>
    </source>
</evidence>
<keyword evidence="14 19" id="KW-0238">DNA-binding</keyword>
<protein>
    <recommendedName>
        <fullName evidence="19">DNA replication ATP-dependent helicase/nuclease</fullName>
        <ecNumber evidence="19">3.1.-.-</ecNumber>
        <ecNumber evidence="19">3.6.4.12</ecNumber>
    </recommendedName>
</protein>
<evidence type="ECO:0000259" key="22">
    <source>
        <dbReference type="Pfam" id="PF13086"/>
    </source>
</evidence>
<evidence type="ECO:0000256" key="14">
    <source>
        <dbReference type="ARBA" id="ARBA00023125"/>
    </source>
</evidence>
<keyword evidence="3 19" id="KW-0004">4Fe-4S</keyword>
<keyword evidence="7 19" id="KW-0547">Nucleotide-binding</keyword>
<keyword evidence="16 19" id="KW-0539">Nucleus</keyword>
<keyword evidence="13 19" id="KW-0411">Iron-sulfur</keyword>